<gene>
    <name evidence="2" type="ORF">CU100_22445</name>
</gene>
<name>A0A2P7AMI4_9HYPH</name>
<protein>
    <submittedName>
        <fullName evidence="2">Uncharacterized protein</fullName>
    </submittedName>
</protein>
<dbReference type="Pfam" id="PF20089">
    <property type="entry name" value="DUF6481"/>
    <property type="match status" value="1"/>
</dbReference>
<evidence type="ECO:0000313" key="2">
    <source>
        <dbReference type="EMBL" id="PSH55419.1"/>
    </source>
</evidence>
<dbReference type="InterPro" id="IPR045510">
    <property type="entry name" value="DUF6481"/>
</dbReference>
<dbReference type="AlphaFoldDB" id="A0A2P7AMI4"/>
<dbReference type="EMBL" id="PGGN01000005">
    <property type="protein sequence ID" value="PSH55419.1"/>
    <property type="molecule type" value="Genomic_DNA"/>
</dbReference>
<evidence type="ECO:0000256" key="1">
    <source>
        <dbReference type="SAM" id="Coils"/>
    </source>
</evidence>
<dbReference type="RefSeq" id="WP_106718854.1">
    <property type="nucleotide sequence ID" value="NZ_JACHXT010000005.1"/>
</dbReference>
<organism evidence="2 3">
    <name type="scientific">Phyllobacterium endophyticum</name>
    <dbReference type="NCBI Taxonomy" id="1149773"/>
    <lineage>
        <taxon>Bacteria</taxon>
        <taxon>Pseudomonadati</taxon>
        <taxon>Pseudomonadota</taxon>
        <taxon>Alphaproteobacteria</taxon>
        <taxon>Hyphomicrobiales</taxon>
        <taxon>Phyllobacteriaceae</taxon>
        <taxon>Phyllobacterium</taxon>
    </lineage>
</organism>
<sequence length="120" mass="13555">MKNLKELAERRTAAADAKKLLLKKFDNAPKPTDPEMVAKRAEREAIVAAREVRRAEKERLAQEELARKQAEAEELAAAALAEAEAAKIEANRHVARVLADEAERKAERDRRYAARKAKQR</sequence>
<evidence type="ECO:0000313" key="3">
    <source>
        <dbReference type="Proteomes" id="UP000241158"/>
    </source>
</evidence>
<keyword evidence="1" id="KW-0175">Coiled coil</keyword>
<keyword evidence="3" id="KW-1185">Reference proteome</keyword>
<proteinExistence type="predicted"/>
<accession>A0A2P7AMI4</accession>
<reference evidence="3" key="1">
    <citation type="submission" date="2017-11" db="EMBL/GenBank/DDBJ databases">
        <authorList>
            <person name="Kuznetsova I."/>
            <person name="Sazanova A."/>
            <person name="Chirak E."/>
            <person name="Safronova V."/>
            <person name="Willems A."/>
        </authorList>
    </citation>
    <scope>NUCLEOTIDE SEQUENCE [LARGE SCALE GENOMIC DNA]</scope>
    <source>
        <strain evidence="3">PEPV15</strain>
    </source>
</reference>
<comment type="caution">
    <text evidence="2">The sequence shown here is derived from an EMBL/GenBank/DDBJ whole genome shotgun (WGS) entry which is preliminary data.</text>
</comment>
<dbReference type="Proteomes" id="UP000241158">
    <property type="component" value="Unassembled WGS sequence"/>
</dbReference>
<feature type="coiled-coil region" evidence="1">
    <location>
        <begin position="38"/>
        <end position="89"/>
    </location>
</feature>